<dbReference type="Gene3D" id="1.20.1560.10">
    <property type="entry name" value="ABC transporter type 1, transmembrane domain"/>
    <property type="match status" value="1"/>
</dbReference>
<keyword evidence="3" id="KW-0547">Nucleotide-binding</keyword>
<name>A0A1E8GQL4_9LACT</name>
<feature type="transmembrane region" description="Helical" evidence="7">
    <location>
        <begin position="152"/>
        <end position="170"/>
    </location>
</feature>
<evidence type="ECO:0000259" key="8">
    <source>
        <dbReference type="PROSITE" id="PS50893"/>
    </source>
</evidence>
<evidence type="ECO:0000259" key="9">
    <source>
        <dbReference type="PROSITE" id="PS50929"/>
    </source>
</evidence>
<dbReference type="PANTHER" id="PTHR43394">
    <property type="entry name" value="ATP-DEPENDENT PERMEASE MDL1, MITOCHONDRIAL"/>
    <property type="match status" value="1"/>
</dbReference>
<dbReference type="OrthoDB" id="1672195at2"/>
<evidence type="ECO:0000256" key="4">
    <source>
        <dbReference type="ARBA" id="ARBA00022840"/>
    </source>
</evidence>
<evidence type="ECO:0000313" key="10">
    <source>
        <dbReference type="EMBL" id="OFI50519.1"/>
    </source>
</evidence>
<dbReference type="Gene3D" id="3.40.50.300">
    <property type="entry name" value="P-loop containing nucleotide triphosphate hydrolases"/>
    <property type="match status" value="1"/>
</dbReference>
<keyword evidence="5 7" id="KW-1133">Transmembrane helix</keyword>
<keyword evidence="6 7" id="KW-0472">Membrane</keyword>
<dbReference type="RefSeq" id="WP_070791359.1">
    <property type="nucleotide sequence ID" value="NZ_MKIR01000001.1"/>
</dbReference>
<feature type="transmembrane region" description="Helical" evidence="7">
    <location>
        <begin position="50"/>
        <end position="73"/>
    </location>
</feature>
<organism evidence="10 11">
    <name type="scientific">Floricoccus tropicus</name>
    <dbReference type="NCBI Taxonomy" id="1859473"/>
    <lineage>
        <taxon>Bacteria</taxon>
        <taxon>Bacillati</taxon>
        <taxon>Bacillota</taxon>
        <taxon>Bacilli</taxon>
        <taxon>Lactobacillales</taxon>
        <taxon>Streptococcaceae</taxon>
        <taxon>Floricoccus</taxon>
    </lineage>
</organism>
<dbReference type="PROSITE" id="PS50893">
    <property type="entry name" value="ABC_TRANSPORTER_2"/>
    <property type="match status" value="1"/>
</dbReference>
<dbReference type="EMBL" id="MKIR01000001">
    <property type="protein sequence ID" value="OFI50519.1"/>
    <property type="molecule type" value="Genomic_DNA"/>
</dbReference>
<comment type="subcellular location">
    <subcellularLocation>
        <location evidence="1">Cell membrane</location>
        <topology evidence="1">Multi-pass membrane protein</topology>
    </subcellularLocation>
</comment>
<reference evidence="11" key="1">
    <citation type="submission" date="2016-09" db="EMBL/GenBank/DDBJ databases">
        <title>Draft genome sequence of a novel species of the family Streptococcaceae isolated from flowers.</title>
        <authorList>
            <person name="Chuah L.-O."/>
            <person name="Yap K.-P."/>
            <person name="Thong K.L."/>
            <person name="Liong M.T."/>
            <person name="Ahmad R."/>
            <person name="Rusul G."/>
        </authorList>
    </citation>
    <scope>NUCLEOTIDE SEQUENCE [LARGE SCALE GENOMIC DNA]</scope>
    <source>
        <strain evidence="11">DF1</strain>
    </source>
</reference>
<dbReference type="InterPro" id="IPR027417">
    <property type="entry name" value="P-loop_NTPase"/>
</dbReference>
<gene>
    <name evidence="10" type="ORF">BG261_01190</name>
</gene>
<dbReference type="GO" id="GO:0016887">
    <property type="term" value="F:ATP hydrolysis activity"/>
    <property type="evidence" value="ECO:0007669"/>
    <property type="project" value="InterPro"/>
</dbReference>
<evidence type="ECO:0008006" key="12">
    <source>
        <dbReference type="Google" id="ProtNLM"/>
    </source>
</evidence>
<dbReference type="GO" id="GO:0015421">
    <property type="term" value="F:ABC-type oligopeptide transporter activity"/>
    <property type="evidence" value="ECO:0007669"/>
    <property type="project" value="TreeGrafter"/>
</dbReference>
<dbReference type="PROSITE" id="PS50929">
    <property type="entry name" value="ABC_TM1F"/>
    <property type="match status" value="1"/>
</dbReference>
<dbReference type="Pfam" id="PF00664">
    <property type="entry name" value="ABC_membrane"/>
    <property type="match status" value="1"/>
</dbReference>
<feature type="transmembrane region" description="Helical" evidence="7">
    <location>
        <begin position="12"/>
        <end position="30"/>
    </location>
</feature>
<dbReference type="AlphaFoldDB" id="A0A1E8GQL4"/>
<dbReference type="GO" id="GO:0005524">
    <property type="term" value="F:ATP binding"/>
    <property type="evidence" value="ECO:0007669"/>
    <property type="project" value="UniProtKB-KW"/>
</dbReference>
<evidence type="ECO:0000256" key="2">
    <source>
        <dbReference type="ARBA" id="ARBA00022692"/>
    </source>
</evidence>
<feature type="transmembrane region" description="Helical" evidence="7">
    <location>
        <begin position="238"/>
        <end position="257"/>
    </location>
</feature>
<dbReference type="Proteomes" id="UP000178622">
    <property type="component" value="Unassembled WGS sequence"/>
</dbReference>
<evidence type="ECO:0000256" key="5">
    <source>
        <dbReference type="ARBA" id="ARBA00022989"/>
    </source>
</evidence>
<dbReference type="PANTHER" id="PTHR43394:SF1">
    <property type="entry name" value="ATP-BINDING CASSETTE SUB-FAMILY B MEMBER 10, MITOCHONDRIAL"/>
    <property type="match status" value="1"/>
</dbReference>
<dbReference type="GO" id="GO:0005886">
    <property type="term" value="C:plasma membrane"/>
    <property type="evidence" value="ECO:0007669"/>
    <property type="project" value="UniProtKB-SubCell"/>
</dbReference>
<evidence type="ECO:0000256" key="3">
    <source>
        <dbReference type="ARBA" id="ARBA00022741"/>
    </source>
</evidence>
<dbReference type="STRING" id="1859473.BG261_01190"/>
<feature type="domain" description="ABC transmembrane type-1" evidence="9">
    <location>
        <begin position="14"/>
        <end position="295"/>
    </location>
</feature>
<dbReference type="SUPFAM" id="SSF52540">
    <property type="entry name" value="P-loop containing nucleoside triphosphate hydrolases"/>
    <property type="match status" value="1"/>
</dbReference>
<dbReference type="SUPFAM" id="SSF90123">
    <property type="entry name" value="ABC transporter transmembrane region"/>
    <property type="match status" value="1"/>
</dbReference>
<evidence type="ECO:0000256" key="1">
    <source>
        <dbReference type="ARBA" id="ARBA00004651"/>
    </source>
</evidence>
<dbReference type="InterPro" id="IPR036640">
    <property type="entry name" value="ABC1_TM_sf"/>
</dbReference>
<keyword evidence="4" id="KW-0067">ATP-binding</keyword>
<dbReference type="Pfam" id="PF00005">
    <property type="entry name" value="ABC_tran"/>
    <property type="match status" value="1"/>
</dbReference>
<dbReference type="InterPro" id="IPR039421">
    <property type="entry name" value="Type_1_exporter"/>
</dbReference>
<keyword evidence="11" id="KW-1185">Reference proteome</keyword>
<sequence length="541" mass="61269">MFSLKKVFRSGYFWLSILSITVVAIAAALVPLETANILNYALAKDINTLIIWSIVLLATIAILLIFESFSQYFSVKYSNKFKADMVNHLTISISKKDWYSFQKKGTVDYLSYYNNDIEVLEEDYFQSILKSYQGFIALIANISVLFTLDKLLMVVVVISSIIPMLIPFIFQKHLAKLKSENMFQITNFNNKLSDFLDGFQLMKGFKKEDKFLNRLNLATESMNESKEKHEKADVTSNLITGIAFYISFIASLIIGAYRIATGTTSVGAVTGILQISDNLIYPINLISSQTKTLMATKTIRNDFKKLCSFDEKTNNYEDLNDKQNAIIIENLSFGYNDTKILNNVNFTFEKDKKYLLIGPSGQGKSTLLHLISGDIADFSGKVLVNKDIKNGIRLIPQKSLLIRDSIINNLTLFSDKPLGNVKNTLEKFKLNKFSSNEKLQAEFPNNVSPSGGEVQRMSISRTLLEQPQLLLLDEVTSALDKENQKFVEVELLKNFKGTVISVSHNYSEESLNYYDYVVEINDSKISVINKTDLEKNKSHNN</sequence>
<comment type="caution">
    <text evidence="10">The sequence shown here is derived from an EMBL/GenBank/DDBJ whole genome shotgun (WGS) entry which is preliminary data.</text>
</comment>
<dbReference type="SMART" id="SM00382">
    <property type="entry name" value="AAA"/>
    <property type="match status" value="1"/>
</dbReference>
<protein>
    <recommendedName>
        <fullName evidence="12">ABC transporter ATP-binding protein</fullName>
    </recommendedName>
</protein>
<dbReference type="InterPro" id="IPR003593">
    <property type="entry name" value="AAA+_ATPase"/>
</dbReference>
<proteinExistence type="predicted"/>
<keyword evidence="2 7" id="KW-0812">Transmembrane</keyword>
<dbReference type="InterPro" id="IPR011527">
    <property type="entry name" value="ABC1_TM_dom"/>
</dbReference>
<dbReference type="InterPro" id="IPR003439">
    <property type="entry name" value="ABC_transporter-like_ATP-bd"/>
</dbReference>
<accession>A0A1E8GQL4</accession>
<feature type="domain" description="ABC transporter" evidence="8">
    <location>
        <begin position="326"/>
        <end position="541"/>
    </location>
</feature>
<evidence type="ECO:0000256" key="7">
    <source>
        <dbReference type="SAM" id="Phobius"/>
    </source>
</evidence>
<evidence type="ECO:0000313" key="11">
    <source>
        <dbReference type="Proteomes" id="UP000178622"/>
    </source>
</evidence>
<evidence type="ECO:0000256" key="6">
    <source>
        <dbReference type="ARBA" id="ARBA00023136"/>
    </source>
</evidence>